<dbReference type="PROSITE" id="PS00018">
    <property type="entry name" value="EF_HAND_1"/>
    <property type="match status" value="1"/>
</dbReference>
<evidence type="ECO:0000313" key="20">
    <source>
        <dbReference type="EMBL" id="PVD19736.1"/>
    </source>
</evidence>
<keyword evidence="6" id="KW-0479">Metal-binding</keyword>
<feature type="domain" description="EF-hand" evidence="18">
    <location>
        <begin position="773"/>
        <end position="808"/>
    </location>
</feature>
<dbReference type="Pfam" id="PF08030">
    <property type="entry name" value="NAD_binding_6"/>
    <property type="match status" value="1"/>
</dbReference>
<evidence type="ECO:0000256" key="8">
    <source>
        <dbReference type="ARBA" id="ARBA00022827"/>
    </source>
</evidence>
<dbReference type="SUPFAM" id="SSF48113">
    <property type="entry name" value="Heme-dependent peroxidases"/>
    <property type="match status" value="1"/>
</dbReference>
<feature type="domain" description="EF-hand" evidence="18">
    <location>
        <begin position="809"/>
        <end position="844"/>
    </location>
</feature>
<keyword evidence="10" id="KW-0521">NADP</keyword>
<evidence type="ECO:0000256" key="17">
    <source>
        <dbReference type="SAM" id="Phobius"/>
    </source>
</evidence>
<evidence type="ECO:0000313" key="21">
    <source>
        <dbReference type="Proteomes" id="UP000245119"/>
    </source>
</evidence>
<evidence type="ECO:0000256" key="14">
    <source>
        <dbReference type="ARBA" id="ARBA00023324"/>
    </source>
</evidence>
<gene>
    <name evidence="20" type="ORF">C0Q70_20227</name>
</gene>
<dbReference type="GO" id="GO:0006979">
    <property type="term" value="P:response to oxidative stress"/>
    <property type="evidence" value="ECO:0007669"/>
    <property type="project" value="InterPro"/>
</dbReference>
<dbReference type="PROSITE" id="PS50222">
    <property type="entry name" value="EF_HAND_2"/>
    <property type="match status" value="2"/>
</dbReference>
<keyword evidence="7" id="KW-0677">Repeat</keyword>
<dbReference type="InterPro" id="IPR019791">
    <property type="entry name" value="Haem_peroxidase_animal"/>
</dbReference>
<dbReference type="GO" id="GO:0004601">
    <property type="term" value="F:peroxidase activity"/>
    <property type="evidence" value="ECO:0007669"/>
    <property type="project" value="InterPro"/>
</dbReference>
<comment type="similarity">
    <text evidence="2">In the N-terminal section; belongs to the peroxidase family.</text>
</comment>
<feature type="transmembrane region" description="Helical" evidence="17">
    <location>
        <begin position="1037"/>
        <end position="1058"/>
    </location>
</feature>
<keyword evidence="14" id="KW-0575">Peroxidase</keyword>
<dbReference type="SFLD" id="SFLDG01168">
    <property type="entry name" value="Ferric_reductase_subgroup_(FRE"/>
    <property type="match status" value="1"/>
</dbReference>
<evidence type="ECO:0000256" key="13">
    <source>
        <dbReference type="ARBA" id="ARBA00023136"/>
    </source>
</evidence>
<dbReference type="InterPro" id="IPR013112">
    <property type="entry name" value="FAD-bd_8"/>
</dbReference>
<feature type="transmembrane region" description="Helical" evidence="17">
    <location>
        <begin position="1126"/>
        <end position="1143"/>
    </location>
</feature>
<dbReference type="InterPro" id="IPR039261">
    <property type="entry name" value="FNR_nucleotide-bd"/>
</dbReference>
<dbReference type="Gene3D" id="2.40.30.10">
    <property type="entry name" value="Translation factors"/>
    <property type="match status" value="1"/>
</dbReference>
<evidence type="ECO:0000256" key="15">
    <source>
        <dbReference type="ARBA" id="ARBA00047455"/>
    </source>
</evidence>
<feature type="domain" description="FAD-binding FR-type" evidence="19">
    <location>
        <begin position="1176"/>
        <end position="1281"/>
    </location>
</feature>
<evidence type="ECO:0000259" key="19">
    <source>
        <dbReference type="PROSITE" id="PS51384"/>
    </source>
</evidence>
<evidence type="ECO:0000256" key="5">
    <source>
        <dbReference type="ARBA" id="ARBA00022692"/>
    </source>
</evidence>
<dbReference type="InterPro" id="IPR017938">
    <property type="entry name" value="Riboflavin_synthase-like_b-brl"/>
</dbReference>
<dbReference type="PROSITE" id="PS50292">
    <property type="entry name" value="PEROXIDASE_3"/>
    <property type="match status" value="1"/>
</dbReference>
<evidence type="ECO:0000256" key="3">
    <source>
        <dbReference type="ARBA" id="ARBA00012698"/>
    </source>
</evidence>
<dbReference type="PRINTS" id="PR00457">
    <property type="entry name" value="ANPEROXIDASE"/>
</dbReference>
<evidence type="ECO:0000256" key="16">
    <source>
        <dbReference type="ARBA" id="ARBA00048762"/>
    </source>
</evidence>
<organism evidence="20 21">
    <name type="scientific">Pomacea canaliculata</name>
    <name type="common">Golden apple snail</name>
    <dbReference type="NCBI Taxonomy" id="400727"/>
    <lineage>
        <taxon>Eukaryota</taxon>
        <taxon>Metazoa</taxon>
        <taxon>Spiralia</taxon>
        <taxon>Lophotrochozoa</taxon>
        <taxon>Mollusca</taxon>
        <taxon>Gastropoda</taxon>
        <taxon>Caenogastropoda</taxon>
        <taxon>Architaenioglossa</taxon>
        <taxon>Ampullarioidea</taxon>
        <taxon>Ampullariidae</taxon>
        <taxon>Pomacea</taxon>
    </lineage>
</organism>
<protein>
    <recommendedName>
        <fullName evidence="3">NAD(P)H oxidase (H2O2-forming)</fullName>
        <ecNumber evidence="3">1.6.3.1</ecNumber>
    </recommendedName>
</protein>
<feature type="transmembrane region" description="Helical" evidence="17">
    <location>
        <begin position="998"/>
        <end position="1017"/>
    </location>
</feature>
<dbReference type="Pfam" id="PF01794">
    <property type="entry name" value="Ferric_reduct"/>
    <property type="match status" value="1"/>
</dbReference>
<dbReference type="CDD" id="cd00051">
    <property type="entry name" value="EFh"/>
    <property type="match status" value="1"/>
</dbReference>
<dbReference type="GO" id="GO:0042742">
    <property type="term" value="P:defense response to bacterium"/>
    <property type="evidence" value="ECO:0007669"/>
    <property type="project" value="UniProtKB-ARBA"/>
</dbReference>
<dbReference type="GO" id="GO:0016174">
    <property type="term" value="F:NAD(P)H oxidase H2O2-forming activity"/>
    <property type="evidence" value="ECO:0007669"/>
    <property type="project" value="UniProtKB-EC"/>
</dbReference>
<sequence>MMRRSPARYSDGIYEMAGRHRPNPLDISQHVHSGPAGTSSAFNRNAMSVFFGQLVLDEILSTGQRGCPPEYENLPIPSDHPLANHTDRPMMYQRSDYDHTTGNNNPRQQTNGVTAFVDGGVIYGNAKLWTDQLRNSAGNNGMLLVNGSDILSSFPETNHKQLPLSNQPPPRDHSLKSATRLFAIGNAKGHETPQLLALQVVWHRYHNAIAQDIKDSVNGSNVTDDQIFNTARKRVIAHFQKIVMEEWLPAFLNGNETEAAVLENYSGYHREVRPDITQEFRTAMNFRYSLMPSAVWTLGRSSGNLTKTFTRGRGPDNEPRNVTSLRLCNQFWDSQDVVRNNLDEILRGMLFTYSEREDPIISPDLRASFYGSYEFTRQDVVGLEIQRDRDHGIADLNTVLQAYGLPAITSWNQLQQAQDLQRLYGNSTAPTDLDLFTGGLLTRSTDYVHGMPRIFREIIVDQFRRLRSADRFWYLNHLNNSQMFTPDEVSEINQITFKDVLRKTTSLSDSDLSTVFLCTGQSCLAPPSLNDSDPEVDVCTPLKTYDYFIGSEASFALSWIALALVVPASVAMLLMLARQRGKSRRLKAVKALRQYRQRNPNKFKAREWQGPASGERNVTAEFHPVRKKLVVRDGVGKELRFIDLRRTQTAEIRRPASNLNTVVSVRIDGEVDLILKFLEPEECQMFYEKLVQFLNTLNITIGTFYETEEEIKRESVNRDDRQSVLDDFFRAACLQAWPSDAIPFSEIGRRRRDDVLRLRLTRTEFAEALGMTPSSIFVRNVFVLGDADDDGFITFDEFLALFAVFIKGTAEEKAQLMFNVYDVRQKGELTRDDFYRMIRPHERGRDDLPTLQESFVSSEYASIMQSATLSNTGTAVQHGTRVRPRDIGRRKHEFVESYRNQSQEPVHRRSYIRVSGYEPRPEVERYSRLKYWYSCLAMCSSTLSTSSGSASTRSSRAAYLLKGRTSTHSVARLREGEGAGGLRRMSGPWTSVMTRGSASVIMFTFASLLLTMCRNIITKLRETFLHRYIPFDSAVTFHKYIAVLALIATVIHIVGHALNLYCMCTQSTTNLNCFFREFYTASDKVATFHYWAFQTITGLTGVVVTVVLFVMYVFSVQWARRNIFRAFWVTHMLYPLVYLLTLLHGLGCLVQDPLFAWYLLGPLVLFVLDRLASVSRNKIEIPVLKAELLPSDVLKLEFKRPSNFAYKSGQWVRIACLKLGKGEYHPFTLTSAPHQRNLTLYIRAVGPWTINLRSVYDKNLLGGDPYPKLYLDGPFGEGHQDWYTFEVSVLVGGGIGVTPFASILKDIAFKSRTGASISCQKVYFMWVTRTQKSFEWMTDVIREVEATDSRQVVDVHIFITQFQQKYDLRTSMLYICERRFQKVEGRSLFTGLRAITHFGRPNFLEFFTCLGMEHPGLWSRAPDSDCASRLHLHEQKGRSHVQSPLRELLEALSLQHQPAGPGLTCALGTITVTCT</sequence>
<dbReference type="InterPro" id="IPR013130">
    <property type="entry name" value="Fe3_Rdtase_TM_dom"/>
</dbReference>
<evidence type="ECO:0000256" key="4">
    <source>
        <dbReference type="ARBA" id="ARBA00022630"/>
    </source>
</evidence>
<dbReference type="SMART" id="SM00054">
    <property type="entry name" value="EFh"/>
    <property type="match status" value="2"/>
</dbReference>
<comment type="catalytic activity">
    <reaction evidence="16">
        <text>NADPH + O2 + H(+) = H2O2 + NADP(+)</text>
        <dbReference type="Rhea" id="RHEA:11260"/>
        <dbReference type="ChEBI" id="CHEBI:15378"/>
        <dbReference type="ChEBI" id="CHEBI:15379"/>
        <dbReference type="ChEBI" id="CHEBI:16240"/>
        <dbReference type="ChEBI" id="CHEBI:57783"/>
        <dbReference type="ChEBI" id="CHEBI:58349"/>
        <dbReference type="EC" id="1.6.3.1"/>
    </reaction>
</comment>
<keyword evidence="8" id="KW-0274">FAD</keyword>
<dbReference type="SUPFAM" id="SSF52343">
    <property type="entry name" value="Ferredoxin reductase-like, C-terminal NADP-linked domain"/>
    <property type="match status" value="1"/>
</dbReference>
<evidence type="ECO:0000256" key="1">
    <source>
        <dbReference type="ARBA" id="ARBA00004424"/>
    </source>
</evidence>
<comment type="catalytic activity">
    <reaction evidence="15">
        <text>NADH + O2 + H(+) = H2O2 + NAD(+)</text>
        <dbReference type="Rhea" id="RHEA:11264"/>
        <dbReference type="ChEBI" id="CHEBI:15378"/>
        <dbReference type="ChEBI" id="CHEBI:15379"/>
        <dbReference type="ChEBI" id="CHEBI:16240"/>
        <dbReference type="ChEBI" id="CHEBI:57540"/>
        <dbReference type="ChEBI" id="CHEBI:57945"/>
        <dbReference type="EC" id="1.6.3.1"/>
    </reaction>
</comment>
<dbReference type="SUPFAM" id="SSF47473">
    <property type="entry name" value="EF-hand"/>
    <property type="match status" value="1"/>
</dbReference>
<dbReference type="GO" id="GO:0042554">
    <property type="term" value="P:superoxide anion generation"/>
    <property type="evidence" value="ECO:0007669"/>
    <property type="project" value="TreeGrafter"/>
</dbReference>
<dbReference type="GO" id="GO:0042744">
    <property type="term" value="P:hydrogen peroxide catabolic process"/>
    <property type="evidence" value="ECO:0007669"/>
    <property type="project" value="UniProtKB-KW"/>
</dbReference>
<dbReference type="PROSITE" id="PS51384">
    <property type="entry name" value="FAD_FR"/>
    <property type="match status" value="1"/>
</dbReference>
<dbReference type="GO" id="GO:0016324">
    <property type="term" value="C:apical plasma membrane"/>
    <property type="evidence" value="ECO:0007669"/>
    <property type="project" value="UniProtKB-SubCell"/>
</dbReference>
<evidence type="ECO:0000256" key="11">
    <source>
        <dbReference type="ARBA" id="ARBA00022989"/>
    </source>
</evidence>
<dbReference type="Proteomes" id="UP000245119">
    <property type="component" value="Linkage Group LG13"/>
</dbReference>
<dbReference type="InterPro" id="IPR013121">
    <property type="entry name" value="Fe_red_NAD-bd_6"/>
</dbReference>
<reference evidence="20 21" key="1">
    <citation type="submission" date="2018-04" db="EMBL/GenBank/DDBJ databases">
        <title>The genome of golden apple snail Pomacea canaliculata provides insight into stress tolerance and invasive adaptation.</title>
        <authorList>
            <person name="Liu C."/>
            <person name="Liu B."/>
            <person name="Ren Y."/>
            <person name="Zhang Y."/>
            <person name="Wang H."/>
            <person name="Li S."/>
            <person name="Jiang F."/>
            <person name="Yin L."/>
            <person name="Zhang G."/>
            <person name="Qian W."/>
            <person name="Fan W."/>
        </authorList>
    </citation>
    <scope>NUCLEOTIDE SEQUENCE [LARGE SCALE GENOMIC DNA]</scope>
    <source>
        <strain evidence="20">SZHN2017</strain>
        <tissue evidence="20">Muscle</tissue>
    </source>
</reference>
<evidence type="ECO:0000256" key="10">
    <source>
        <dbReference type="ARBA" id="ARBA00022857"/>
    </source>
</evidence>
<dbReference type="InterPro" id="IPR050369">
    <property type="entry name" value="RBOH/FRE"/>
</dbReference>
<evidence type="ECO:0000256" key="7">
    <source>
        <dbReference type="ARBA" id="ARBA00022737"/>
    </source>
</evidence>
<keyword evidence="11 17" id="KW-1133">Transmembrane helix</keyword>
<dbReference type="Gene3D" id="1.10.640.10">
    <property type="entry name" value="Haem peroxidase domain superfamily, animal type"/>
    <property type="match status" value="1"/>
</dbReference>
<dbReference type="InterPro" id="IPR010255">
    <property type="entry name" value="Haem_peroxidase_sf"/>
</dbReference>
<dbReference type="SFLD" id="SFLDS00052">
    <property type="entry name" value="Ferric_Reductase_Domain"/>
    <property type="match status" value="1"/>
</dbReference>
<evidence type="ECO:0000256" key="2">
    <source>
        <dbReference type="ARBA" id="ARBA00005644"/>
    </source>
</evidence>
<dbReference type="EC" id="1.6.3.1" evidence="3"/>
<keyword evidence="5 17" id="KW-0812">Transmembrane</keyword>
<keyword evidence="21" id="KW-1185">Reference proteome</keyword>
<dbReference type="GO" id="GO:0005509">
    <property type="term" value="F:calcium ion binding"/>
    <property type="evidence" value="ECO:0007669"/>
    <property type="project" value="InterPro"/>
</dbReference>
<dbReference type="OrthoDB" id="6019201at2759"/>
<dbReference type="PANTHER" id="PTHR11972">
    <property type="entry name" value="NADPH OXIDASE"/>
    <property type="match status" value="1"/>
</dbReference>
<accession>A0A2T7NEZ6</accession>
<evidence type="ECO:0000259" key="18">
    <source>
        <dbReference type="PROSITE" id="PS50222"/>
    </source>
</evidence>
<feature type="transmembrane region" description="Helical" evidence="17">
    <location>
        <begin position="1091"/>
        <end position="1114"/>
    </location>
</feature>
<proteinExistence type="inferred from homology"/>
<dbReference type="STRING" id="400727.A0A2T7NEZ6"/>
<dbReference type="Pfam" id="PF08022">
    <property type="entry name" value="FAD_binding_8"/>
    <property type="match status" value="1"/>
</dbReference>
<dbReference type="SUPFAM" id="SSF63380">
    <property type="entry name" value="Riboflavin synthase domain-like"/>
    <property type="match status" value="1"/>
</dbReference>
<comment type="subcellular location">
    <subcellularLocation>
        <location evidence="1">Apical cell membrane</location>
        <topology evidence="1">Multi-pass membrane protein</topology>
    </subcellularLocation>
</comment>
<dbReference type="GO" id="GO:0009653">
    <property type="term" value="P:anatomical structure morphogenesis"/>
    <property type="evidence" value="ECO:0007669"/>
    <property type="project" value="UniProtKB-ARBA"/>
</dbReference>
<dbReference type="GO" id="GO:0020037">
    <property type="term" value="F:heme binding"/>
    <property type="evidence" value="ECO:0007669"/>
    <property type="project" value="InterPro"/>
</dbReference>
<dbReference type="InterPro" id="IPR011992">
    <property type="entry name" value="EF-hand-dom_pair"/>
</dbReference>
<comment type="caution">
    <text evidence="20">The sequence shown here is derived from an EMBL/GenBank/DDBJ whole genome shotgun (WGS) entry which is preliminary data.</text>
</comment>
<keyword evidence="14" id="KW-0376">Hydrogen peroxide</keyword>
<dbReference type="GO" id="GO:0016175">
    <property type="term" value="F:superoxide-generating NAD(P)H oxidase activity"/>
    <property type="evidence" value="ECO:0007669"/>
    <property type="project" value="UniProtKB-ARBA"/>
</dbReference>
<dbReference type="GO" id="GO:0043020">
    <property type="term" value="C:NADPH oxidase complex"/>
    <property type="evidence" value="ECO:0007669"/>
    <property type="project" value="TreeGrafter"/>
</dbReference>
<dbReference type="Gene3D" id="1.10.238.10">
    <property type="entry name" value="EF-hand"/>
    <property type="match status" value="1"/>
</dbReference>
<feature type="transmembrane region" description="Helical" evidence="17">
    <location>
        <begin position="1155"/>
        <end position="1172"/>
    </location>
</feature>
<dbReference type="EMBL" id="PZQS01000013">
    <property type="protein sequence ID" value="PVD19736.1"/>
    <property type="molecule type" value="Genomic_DNA"/>
</dbReference>
<dbReference type="Gene3D" id="3.40.50.80">
    <property type="entry name" value="Nucleotide-binding domain of ferredoxin-NADP reductase (FNR) module"/>
    <property type="match status" value="1"/>
</dbReference>
<dbReference type="Pfam" id="PF03098">
    <property type="entry name" value="An_peroxidase"/>
    <property type="match status" value="1"/>
</dbReference>
<dbReference type="PANTHER" id="PTHR11972:SF208">
    <property type="entry name" value="DUAL OXIDASE-LIKE PROTEIN"/>
    <property type="match status" value="1"/>
</dbReference>
<dbReference type="FunFam" id="2.40.30.10:FF:000059">
    <property type="entry name" value="dual oxidase isoform X1"/>
    <property type="match status" value="1"/>
</dbReference>
<keyword evidence="12" id="KW-0560">Oxidoreductase</keyword>
<evidence type="ECO:0000256" key="12">
    <source>
        <dbReference type="ARBA" id="ARBA00023002"/>
    </source>
</evidence>
<evidence type="ECO:0000256" key="9">
    <source>
        <dbReference type="ARBA" id="ARBA00022837"/>
    </source>
</evidence>
<keyword evidence="9" id="KW-0106">Calcium</keyword>
<dbReference type="InterPro" id="IPR002048">
    <property type="entry name" value="EF_hand_dom"/>
</dbReference>
<keyword evidence="13 17" id="KW-0472">Membrane</keyword>
<keyword evidence="4" id="KW-0285">Flavoprotein</keyword>
<dbReference type="CDD" id="cd06186">
    <property type="entry name" value="NOX_Duox_like_FAD_NADP"/>
    <property type="match status" value="1"/>
</dbReference>
<evidence type="ECO:0000256" key="6">
    <source>
        <dbReference type="ARBA" id="ARBA00022723"/>
    </source>
</evidence>
<dbReference type="InterPro" id="IPR018247">
    <property type="entry name" value="EF_Hand_1_Ca_BS"/>
</dbReference>
<name>A0A2T7NEZ6_POMCA</name>
<feature type="transmembrane region" description="Helical" evidence="17">
    <location>
        <begin position="556"/>
        <end position="577"/>
    </location>
</feature>
<dbReference type="InterPro" id="IPR017927">
    <property type="entry name" value="FAD-bd_FR_type"/>
</dbReference>
<dbReference type="SFLD" id="SFLDG01169">
    <property type="entry name" value="NADPH_oxidase_subgroup_(NOX)"/>
    <property type="match status" value="1"/>
</dbReference>
<dbReference type="InterPro" id="IPR037120">
    <property type="entry name" value="Haem_peroxidase_sf_animal"/>
</dbReference>